<dbReference type="SMART" id="SM00419">
    <property type="entry name" value="HTH_CRP"/>
    <property type="match status" value="1"/>
</dbReference>
<dbReference type="PROSITE" id="PS50042">
    <property type="entry name" value="CNMP_BINDING_3"/>
    <property type="match status" value="1"/>
</dbReference>
<dbReference type="Gene3D" id="1.10.10.10">
    <property type="entry name" value="Winged helix-like DNA-binding domain superfamily/Winged helix DNA-binding domain"/>
    <property type="match status" value="1"/>
</dbReference>
<dbReference type="GO" id="GO:0005829">
    <property type="term" value="C:cytosol"/>
    <property type="evidence" value="ECO:0007669"/>
    <property type="project" value="TreeGrafter"/>
</dbReference>
<dbReference type="SUPFAM" id="SSF51206">
    <property type="entry name" value="cAMP-binding domain-like"/>
    <property type="match status" value="1"/>
</dbReference>
<dbReference type="SUPFAM" id="SSF46785">
    <property type="entry name" value="Winged helix' DNA-binding domain"/>
    <property type="match status" value="1"/>
</dbReference>
<dbReference type="GO" id="GO:0016301">
    <property type="term" value="F:kinase activity"/>
    <property type="evidence" value="ECO:0007669"/>
    <property type="project" value="UniProtKB-KW"/>
</dbReference>
<keyword evidence="7" id="KW-1185">Reference proteome</keyword>
<proteinExistence type="predicted"/>
<dbReference type="Proteomes" id="UP000199392">
    <property type="component" value="Unassembled WGS sequence"/>
</dbReference>
<keyword evidence="1" id="KW-0805">Transcription regulation</keyword>
<name>A0A1I6S828_9RHOB</name>
<dbReference type="RefSeq" id="WP_092423638.1">
    <property type="nucleotide sequence ID" value="NZ_FNCL01000004.1"/>
</dbReference>
<dbReference type="CDD" id="cd00038">
    <property type="entry name" value="CAP_ED"/>
    <property type="match status" value="1"/>
</dbReference>
<evidence type="ECO:0000259" key="4">
    <source>
        <dbReference type="PROSITE" id="PS50042"/>
    </source>
</evidence>
<dbReference type="PANTHER" id="PTHR24567">
    <property type="entry name" value="CRP FAMILY TRANSCRIPTIONAL REGULATORY PROTEIN"/>
    <property type="match status" value="1"/>
</dbReference>
<keyword evidence="6" id="KW-0418">Kinase</keyword>
<dbReference type="InterPro" id="IPR012318">
    <property type="entry name" value="HTH_CRP"/>
</dbReference>
<evidence type="ECO:0000313" key="6">
    <source>
        <dbReference type="EMBL" id="SFS73149.1"/>
    </source>
</evidence>
<dbReference type="Pfam" id="PF13545">
    <property type="entry name" value="HTH_Crp_2"/>
    <property type="match status" value="1"/>
</dbReference>
<dbReference type="STRING" id="311180.SAMN04488050_104186"/>
<feature type="domain" description="HTH crp-type" evidence="5">
    <location>
        <begin position="150"/>
        <end position="224"/>
    </location>
</feature>
<dbReference type="PANTHER" id="PTHR24567:SF68">
    <property type="entry name" value="DNA-BINDING TRANSCRIPTIONAL DUAL REGULATOR CRP"/>
    <property type="match status" value="1"/>
</dbReference>
<evidence type="ECO:0000256" key="3">
    <source>
        <dbReference type="ARBA" id="ARBA00023163"/>
    </source>
</evidence>
<dbReference type="AlphaFoldDB" id="A0A1I6S828"/>
<evidence type="ECO:0000313" key="7">
    <source>
        <dbReference type="Proteomes" id="UP000199392"/>
    </source>
</evidence>
<dbReference type="InterPro" id="IPR014710">
    <property type="entry name" value="RmlC-like_jellyroll"/>
</dbReference>
<protein>
    <submittedName>
        <fullName evidence="6">cAMP-binding domain of CRP or a regulatory subunit of cAMP-dependent protein kinases</fullName>
    </submittedName>
</protein>
<dbReference type="InterPro" id="IPR050397">
    <property type="entry name" value="Env_Response_Regulators"/>
</dbReference>
<keyword evidence="6" id="KW-0808">Transferase</keyword>
<accession>A0A1I6S828</accession>
<dbReference type="EMBL" id="FOZW01000004">
    <property type="protein sequence ID" value="SFS73149.1"/>
    <property type="molecule type" value="Genomic_DNA"/>
</dbReference>
<keyword evidence="3" id="KW-0804">Transcription</keyword>
<dbReference type="PROSITE" id="PS51063">
    <property type="entry name" value="HTH_CRP_2"/>
    <property type="match status" value="1"/>
</dbReference>
<organism evidence="6 7">
    <name type="scientific">Alloyangia pacifica</name>
    <dbReference type="NCBI Taxonomy" id="311180"/>
    <lineage>
        <taxon>Bacteria</taxon>
        <taxon>Pseudomonadati</taxon>
        <taxon>Pseudomonadota</taxon>
        <taxon>Alphaproteobacteria</taxon>
        <taxon>Rhodobacterales</taxon>
        <taxon>Roseobacteraceae</taxon>
        <taxon>Alloyangia</taxon>
    </lineage>
</organism>
<feature type="domain" description="Cyclic nucleotide-binding" evidence="4">
    <location>
        <begin position="16"/>
        <end position="121"/>
    </location>
</feature>
<dbReference type="Pfam" id="PF00027">
    <property type="entry name" value="cNMP_binding"/>
    <property type="match status" value="1"/>
</dbReference>
<dbReference type="OrthoDB" id="7584044at2"/>
<evidence type="ECO:0000259" key="5">
    <source>
        <dbReference type="PROSITE" id="PS51063"/>
    </source>
</evidence>
<gene>
    <name evidence="6" type="ORF">SAMN04488050_104186</name>
</gene>
<dbReference type="InterPro" id="IPR018490">
    <property type="entry name" value="cNMP-bd_dom_sf"/>
</dbReference>
<sequence length="243" mass="27176">MTQIACKSCPLRRKKLFRAFEDDELAFMERFKTGELSVDPGTHLLIEGANSPQIYTVLEGMGLRYKTLENGRRQVINFLLPGDLTGLQAGLLGEMKHSVQATSAMRLCVFNRADLWTLYRRQPSLAYDVTWIAASEEHFLGETLATVGQRDAAQRVAWALLKIYRRLSELGIGQGPRVPLPYRQQDLADALGLSLVHTNKTLGRLRARGLAEWTDGQLHISDAEGMAELAMADIEEPSIRPLL</sequence>
<evidence type="ECO:0000256" key="2">
    <source>
        <dbReference type="ARBA" id="ARBA00023125"/>
    </source>
</evidence>
<dbReference type="InterPro" id="IPR036388">
    <property type="entry name" value="WH-like_DNA-bd_sf"/>
</dbReference>
<reference evidence="7" key="1">
    <citation type="submission" date="2016-10" db="EMBL/GenBank/DDBJ databases">
        <authorList>
            <person name="Varghese N."/>
            <person name="Submissions S."/>
        </authorList>
    </citation>
    <scope>NUCLEOTIDE SEQUENCE [LARGE SCALE GENOMIC DNA]</scope>
    <source>
        <strain evidence="7">DSM 26894</strain>
    </source>
</reference>
<dbReference type="GO" id="GO:0003700">
    <property type="term" value="F:DNA-binding transcription factor activity"/>
    <property type="evidence" value="ECO:0007669"/>
    <property type="project" value="TreeGrafter"/>
</dbReference>
<dbReference type="InterPro" id="IPR036390">
    <property type="entry name" value="WH_DNA-bd_sf"/>
</dbReference>
<dbReference type="GO" id="GO:0003677">
    <property type="term" value="F:DNA binding"/>
    <property type="evidence" value="ECO:0007669"/>
    <property type="project" value="UniProtKB-KW"/>
</dbReference>
<dbReference type="Gene3D" id="2.60.120.10">
    <property type="entry name" value="Jelly Rolls"/>
    <property type="match status" value="1"/>
</dbReference>
<dbReference type="InterPro" id="IPR000595">
    <property type="entry name" value="cNMP-bd_dom"/>
</dbReference>
<evidence type="ECO:0000256" key="1">
    <source>
        <dbReference type="ARBA" id="ARBA00023015"/>
    </source>
</evidence>
<keyword evidence="2" id="KW-0238">DNA-binding</keyword>